<sequence>MVESQLKGLGITFPFDPEGLTPFRRETTSGQLFLNEERSRAGVDLESDRHPLAPPTQGLNLDAGPSRLRAGGGGGGGLFLVEPEQIIKERQGKGARSIHSHGTRALRIDSGERISLGSKTGPSRMGMMVSRSEEREDRSDPSLIDGDLAHGSWKKKANHNLERYESKLFVKSHEASWAGNPAEPDRQVDVRRSSNEILGALSSVQVVPSPGTKSFADDGRAMGTKIELRLFPRVVFLLSFPIWTAFFFVFQAPFLWHAYSPAVPILSACLTLFTIVALVASQICNPERILSGHRPKATTQECTSSTLPLAQARRKESLPQSSHLDRGPTALSATGMDSDVTARLGPGLSNRNRKPFLLFLVSCSIKIIYDIVFSALEIKDFVESVDGGRSFRGIHLDHDDLFQDPMDPKRSRRDLRGVLRDIPFSLVIISLGFFILPLIWFEIFSIIRISYRGETCY</sequence>
<proteinExistence type="predicted"/>
<dbReference type="EMBL" id="KZ819878">
    <property type="protein sequence ID" value="PWN51012.1"/>
    <property type="molecule type" value="Genomic_DNA"/>
</dbReference>
<dbReference type="Proteomes" id="UP000245626">
    <property type="component" value="Unassembled WGS sequence"/>
</dbReference>
<organism evidence="1 2">
    <name type="scientific">Violaceomyces palustris</name>
    <dbReference type="NCBI Taxonomy" id="1673888"/>
    <lineage>
        <taxon>Eukaryota</taxon>
        <taxon>Fungi</taxon>
        <taxon>Dikarya</taxon>
        <taxon>Basidiomycota</taxon>
        <taxon>Ustilaginomycotina</taxon>
        <taxon>Ustilaginomycetes</taxon>
        <taxon>Violaceomycetales</taxon>
        <taxon>Violaceomycetaceae</taxon>
        <taxon>Violaceomyces</taxon>
    </lineage>
</organism>
<accession>A0ACD0NZ15</accession>
<protein>
    <submittedName>
        <fullName evidence="1">Uncharacterized protein</fullName>
    </submittedName>
</protein>
<evidence type="ECO:0000313" key="2">
    <source>
        <dbReference type="Proteomes" id="UP000245626"/>
    </source>
</evidence>
<evidence type="ECO:0000313" key="1">
    <source>
        <dbReference type="EMBL" id="PWN51012.1"/>
    </source>
</evidence>
<gene>
    <name evidence="1" type="ORF">IE53DRAFT_68763</name>
</gene>
<name>A0ACD0NZ15_9BASI</name>
<keyword evidence="2" id="KW-1185">Reference proteome</keyword>
<reference evidence="1 2" key="1">
    <citation type="journal article" date="2018" name="Mol. Biol. Evol.">
        <title>Broad Genomic Sampling Reveals a Smut Pathogenic Ancestry of the Fungal Clade Ustilaginomycotina.</title>
        <authorList>
            <person name="Kijpornyongpan T."/>
            <person name="Mondo S.J."/>
            <person name="Barry K."/>
            <person name="Sandor L."/>
            <person name="Lee J."/>
            <person name="Lipzen A."/>
            <person name="Pangilinan J."/>
            <person name="LaButti K."/>
            <person name="Hainaut M."/>
            <person name="Henrissat B."/>
            <person name="Grigoriev I.V."/>
            <person name="Spatafora J.W."/>
            <person name="Aime M.C."/>
        </authorList>
    </citation>
    <scope>NUCLEOTIDE SEQUENCE [LARGE SCALE GENOMIC DNA]</scope>
    <source>
        <strain evidence="1 2">SA 807</strain>
    </source>
</reference>